<evidence type="ECO:0000256" key="1">
    <source>
        <dbReference type="SAM" id="MobiDB-lite"/>
    </source>
</evidence>
<name>A0A6P2VAS3_BURL3</name>
<protein>
    <submittedName>
        <fullName evidence="2">Uncharacterized protein</fullName>
    </submittedName>
</protein>
<proteinExistence type="predicted"/>
<dbReference type="Proteomes" id="UP000494174">
    <property type="component" value="Unassembled WGS sequence"/>
</dbReference>
<evidence type="ECO:0000313" key="3">
    <source>
        <dbReference type="Proteomes" id="UP000494174"/>
    </source>
</evidence>
<feature type="region of interest" description="Disordered" evidence="1">
    <location>
        <begin position="1"/>
        <end position="28"/>
    </location>
</feature>
<organism evidence="2 3">
    <name type="scientific">Burkholderia lata (strain ATCC 17760 / DSM 23089 / LMG 22485 / NCIMB 9086 / R18194 / 383)</name>
    <dbReference type="NCBI Taxonomy" id="482957"/>
    <lineage>
        <taxon>Bacteria</taxon>
        <taxon>Pseudomonadati</taxon>
        <taxon>Pseudomonadota</taxon>
        <taxon>Betaproteobacteria</taxon>
        <taxon>Burkholderiales</taxon>
        <taxon>Burkholderiaceae</taxon>
        <taxon>Burkholderia</taxon>
        <taxon>Burkholderia cepacia complex</taxon>
    </lineage>
</organism>
<reference evidence="2 3" key="1">
    <citation type="submission" date="2019-09" db="EMBL/GenBank/DDBJ databases">
        <authorList>
            <person name="Depoorter E."/>
        </authorList>
    </citation>
    <scope>NUCLEOTIDE SEQUENCE [LARGE SCALE GENOMIC DNA]</scope>
    <source>
        <strain evidence="2">R-15945</strain>
    </source>
</reference>
<sequence>MVGGPSTMNERAGRVSARGAPDDRCANKGKTRFRGRVAYKHSGFAWDPGKR</sequence>
<evidence type="ECO:0000313" key="2">
    <source>
        <dbReference type="EMBL" id="VWB31737.1"/>
    </source>
</evidence>
<dbReference type="EMBL" id="CABVPU010000004">
    <property type="protein sequence ID" value="VWB31737.1"/>
    <property type="molecule type" value="Genomic_DNA"/>
</dbReference>
<accession>A0A6P2VAS3</accession>
<dbReference type="AlphaFoldDB" id="A0A6P2VAS3"/>
<gene>
    <name evidence="2" type="ORF">BLA15945_01393</name>
</gene>